<dbReference type="Pfam" id="PF21948">
    <property type="entry name" value="LplA-B_cat"/>
    <property type="match status" value="1"/>
</dbReference>
<gene>
    <name evidence="3" type="primary">lplA</name>
</gene>
<evidence type="ECO:0000259" key="2">
    <source>
        <dbReference type="PROSITE" id="PS51733"/>
    </source>
</evidence>
<dbReference type="CDD" id="cd16443">
    <property type="entry name" value="LplA"/>
    <property type="match status" value="1"/>
</dbReference>
<dbReference type="InterPro" id="IPR050664">
    <property type="entry name" value="Octanoyltrans_LipM/LipL"/>
</dbReference>
<dbReference type="EMBL" id="KF901139">
    <property type="protein sequence ID" value="AIF19516.1"/>
    <property type="molecule type" value="Genomic_DNA"/>
</dbReference>
<evidence type="ECO:0000256" key="1">
    <source>
        <dbReference type="SAM" id="MobiDB-lite"/>
    </source>
</evidence>
<keyword evidence="3" id="KW-0808">Transferase</keyword>
<feature type="domain" description="BPL/LPL catalytic" evidence="2">
    <location>
        <begin position="37"/>
        <end position="219"/>
    </location>
</feature>
<accession>A0A075HT36</accession>
<evidence type="ECO:0000313" key="3">
    <source>
        <dbReference type="EMBL" id="AIF19516.1"/>
    </source>
</evidence>
<name>A0A075HT36_9ARCH</name>
<dbReference type="EC" id="2.7.7.63" evidence="3"/>
<reference evidence="3" key="1">
    <citation type="journal article" date="2014" name="Genome Biol. Evol.">
        <title>Pangenome evidence for extensive interdomain horizontal transfer affecting lineage core and shell genes in uncultured planktonic thaumarchaeota and euryarchaeota.</title>
        <authorList>
            <person name="Deschamps P."/>
            <person name="Zivanovic Y."/>
            <person name="Moreira D."/>
            <person name="Rodriguez-Valera F."/>
            <person name="Lopez-Garcia P."/>
        </authorList>
    </citation>
    <scope>NUCLEOTIDE SEQUENCE</scope>
</reference>
<dbReference type="PROSITE" id="PS51733">
    <property type="entry name" value="BPL_LPL_CATALYTIC"/>
    <property type="match status" value="1"/>
</dbReference>
<organism evidence="3">
    <name type="scientific">uncultured marine thaumarchaeote KM3_87_A02</name>
    <dbReference type="NCBI Taxonomy" id="1456325"/>
    <lineage>
        <taxon>Archaea</taxon>
        <taxon>Nitrososphaerota</taxon>
        <taxon>environmental samples</taxon>
    </lineage>
</organism>
<dbReference type="SUPFAM" id="SSF55681">
    <property type="entry name" value="Class II aaRS and biotin synthetases"/>
    <property type="match status" value="1"/>
</dbReference>
<keyword evidence="3" id="KW-0548">Nucleotidyltransferase</keyword>
<sequence length="249" mass="28338">MLEKRVDMKFSKIRVLETGHNPGSWNMALDEVLMNGVGEVPILKIYGWKPSCVSIGYFQSMDEEVNLEKCKEMGIDSVRRITGGGAVFHESELTYSFISRNYPQSIMQSYEMVCEMLTLTLKKLGFDAKFSPLNDIIVGGRKVCGNAQTRKKGVLLQHGTMLLDVNVEKMFTVLKVPKEKISDKAIEDVKQRVFGIGKKFELVASAMKDSASETFSADLSFEDITEEEERQRRTLDSEKYSSKEWNFKR</sequence>
<dbReference type="GO" id="GO:0016874">
    <property type="term" value="F:ligase activity"/>
    <property type="evidence" value="ECO:0007669"/>
    <property type="project" value="UniProtKB-KW"/>
</dbReference>
<dbReference type="PANTHER" id="PTHR43679">
    <property type="entry name" value="OCTANOYLTRANSFERASE LIPM-RELATED"/>
    <property type="match status" value="1"/>
</dbReference>
<keyword evidence="3" id="KW-0436">Ligase</keyword>
<dbReference type="InterPro" id="IPR004143">
    <property type="entry name" value="BPL_LPL_catalytic"/>
</dbReference>
<dbReference type="AlphaFoldDB" id="A0A075HT36"/>
<dbReference type="Gene3D" id="3.30.930.10">
    <property type="entry name" value="Bira Bifunctional Protein, Domain 2"/>
    <property type="match status" value="1"/>
</dbReference>
<feature type="region of interest" description="Disordered" evidence="1">
    <location>
        <begin position="230"/>
        <end position="249"/>
    </location>
</feature>
<dbReference type="PANTHER" id="PTHR43679:SF2">
    <property type="entry name" value="OCTANOYL-[GCVH]:PROTEIN N-OCTANOYLTRANSFERASE"/>
    <property type="match status" value="1"/>
</dbReference>
<proteinExistence type="predicted"/>
<protein>
    <submittedName>
        <fullName evidence="3">Lipoate--protein ligase (LplA)</fullName>
        <ecNumber evidence="3">2.7.7.63</ecNumber>
    </submittedName>
</protein>
<dbReference type="GO" id="GO:0016779">
    <property type="term" value="F:nucleotidyltransferase activity"/>
    <property type="evidence" value="ECO:0007669"/>
    <property type="project" value="UniProtKB-KW"/>
</dbReference>
<dbReference type="InterPro" id="IPR045864">
    <property type="entry name" value="aa-tRNA-synth_II/BPL/LPL"/>
</dbReference>